<evidence type="ECO:0000313" key="2">
    <source>
        <dbReference type="Proteomes" id="UP000053144"/>
    </source>
</evidence>
<name>A0A0L9V8G9_PHAAN</name>
<dbReference type="AlphaFoldDB" id="A0A0L9V8G9"/>
<gene>
    <name evidence="1" type="ORF">LR48_Vigan09g002500</name>
</gene>
<evidence type="ECO:0000313" key="1">
    <source>
        <dbReference type="EMBL" id="KOM51366.1"/>
    </source>
</evidence>
<sequence length="340" mass="38388">MEGRVNTLERGASEHKRVIAEWRRSFQELKEMILEYHNQERDSKGREKSLDRARRGGKEEFLHDIKKGKKEVKKCRVARETVIIKEDGVDQDREGNVVTITSGSRVSETATLSVDCFARIRGQDRREENICEQEGQDENCDGDIVCVVVEKVTEATAIRVDNVTNVGRENTSDEDHDGNVVTLASPSKIAKVVVFSGDNVVGRGVYVKTVKMGEDRGKKAECGGNIVTIMSGNRVVDATVLSGEKLIQECKILVSQTYKTPEDQWQGYFFVGLQSNVQIRLPQQNHMTRCDNDWNIDAFGILGFQITEFRIWYTKTTLILTTTQAFKSEIAGSSQWDPFQ</sequence>
<reference evidence="2" key="1">
    <citation type="journal article" date="2015" name="Proc. Natl. Acad. Sci. U.S.A.">
        <title>Genome sequencing of adzuki bean (Vigna angularis) provides insight into high starch and low fat accumulation and domestication.</title>
        <authorList>
            <person name="Yang K."/>
            <person name="Tian Z."/>
            <person name="Chen C."/>
            <person name="Luo L."/>
            <person name="Zhao B."/>
            <person name="Wang Z."/>
            <person name="Yu L."/>
            <person name="Li Y."/>
            <person name="Sun Y."/>
            <person name="Li W."/>
            <person name="Chen Y."/>
            <person name="Li Y."/>
            <person name="Zhang Y."/>
            <person name="Ai D."/>
            <person name="Zhao J."/>
            <person name="Shang C."/>
            <person name="Ma Y."/>
            <person name="Wu B."/>
            <person name="Wang M."/>
            <person name="Gao L."/>
            <person name="Sun D."/>
            <person name="Zhang P."/>
            <person name="Guo F."/>
            <person name="Wang W."/>
            <person name="Li Y."/>
            <person name="Wang J."/>
            <person name="Varshney R.K."/>
            <person name="Wang J."/>
            <person name="Ling H.Q."/>
            <person name="Wan P."/>
        </authorList>
    </citation>
    <scope>NUCLEOTIDE SEQUENCE</scope>
    <source>
        <strain evidence="2">cv. Jingnong 6</strain>
    </source>
</reference>
<dbReference type="EMBL" id="CM003379">
    <property type="protein sequence ID" value="KOM51366.1"/>
    <property type="molecule type" value="Genomic_DNA"/>
</dbReference>
<dbReference type="Proteomes" id="UP000053144">
    <property type="component" value="Chromosome 9"/>
</dbReference>
<dbReference type="Gramene" id="KOM51366">
    <property type="protein sequence ID" value="KOM51366"/>
    <property type="gene ID" value="LR48_Vigan09g002500"/>
</dbReference>
<organism evidence="1 2">
    <name type="scientific">Phaseolus angularis</name>
    <name type="common">Azuki bean</name>
    <name type="synonym">Vigna angularis</name>
    <dbReference type="NCBI Taxonomy" id="3914"/>
    <lineage>
        <taxon>Eukaryota</taxon>
        <taxon>Viridiplantae</taxon>
        <taxon>Streptophyta</taxon>
        <taxon>Embryophyta</taxon>
        <taxon>Tracheophyta</taxon>
        <taxon>Spermatophyta</taxon>
        <taxon>Magnoliopsida</taxon>
        <taxon>eudicotyledons</taxon>
        <taxon>Gunneridae</taxon>
        <taxon>Pentapetalae</taxon>
        <taxon>rosids</taxon>
        <taxon>fabids</taxon>
        <taxon>Fabales</taxon>
        <taxon>Fabaceae</taxon>
        <taxon>Papilionoideae</taxon>
        <taxon>50 kb inversion clade</taxon>
        <taxon>NPAAA clade</taxon>
        <taxon>indigoferoid/millettioid clade</taxon>
        <taxon>Phaseoleae</taxon>
        <taxon>Vigna</taxon>
    </lineage>
</organism>
<protein>
    <submittedName>
        <fullName evidence="1">Uncharacterized protein</fullName>
    </submittedName>
</protein>
<accession>A0A0L9V8G9</accession>
<proteinExistence type="predicted"/>